<dbReference type="OrthoDB" id="3795687at2759"/>
<feature type="compositionally biased region" description="Basic and acidic residues" evidence="1">
    <location>
        <begin position="401"/>
        <end position="426"/>
    </location>
</feature>
<evidence type="ECO:0000313" key="2">
    <source>
        <dbReference type="EMBL" id="KAF2704017.1"/>
    </source>
</evidence>
<name>A0A6G1JV25_9PLEO</name>
<proteinExistence type="predicted"/>
<dbReference type="AlphaFoldDB" id="A0A6G1JV25"/>
<dbReference type="Proteomes" id="UP000799428">
    <property type="component" value="Unassembled WGS sequence"/>
</dbReference>
<evidence type="ECO:0000256" key="1">
    <source>
        <dbReference type="SAM" id="MobiDB-lite"/>
    </source>
</evidence>
<dbReference type="EMBL" id="MU005784">
    <property type="protein sequence ID" value="KAF2704017.1"/>
    <property type="molecule type" value="Genomic_DNA"/>
</dbReference>
<organism evidence="2 3">
    <name type="scientific">Pleomassaria siparia CBS 279.74</name>
    <dbReference type="NCBI Taxonomy" id="1314801"/>
    <lineage>
        <taxon>Eukaryota</taxon>
        <taxon>Fungi</taxon>
        <taxon>Dikarya</taxon>
        <taxon>Ascomycota</taxon>
        <taxon>Pezizomycotina</taxon>
        <taxon>Dothideomycetes</taxon>
        <taxon>Pleosporomycetidae</taxon>
        <taxon>Pleosporales</taxon>
        <taxon>Pleomassariaceae</taxon>
        <taxon>Pleomassaria</taxon>
    </lineage>
</organism>
<keyword evidence="3" id="KW-1185">Reference proteome</keyword>
<sequence length="426" mass="46669">MEMGCPLIIRSTPLHLPFAVYSSTSPPPPRVKEDTVEKDGVRYGVDSVGTPKILSSVSIWSKPLALHFTSFNKNYTTHQLGDGTRKEAGSMLAGALLEQYFPKSTFNYGRMGAQMESFIETVPETCHGTTWWAVTAREEHEAVNEVKLEDCEMLDAPRRCGVREDSVVTLEGNGLVLLVAIVTGPDFINLGQRTRPSRLQWNKTQTSKQDGAVVVAGSHYRHGNVLILGAKSRPLTPTFEFYNFNVASEEPTALVPWFGQLESAPEGLGTNIFTLAMENAEKLDRMLKGIVSISMGDKPLNPDSSALAEACNRLQNNSTKRESLKPLSQAWPNHSLSNNISISNSSSSSSSTMTDAFLHTLKYNKAGKLQGVGGRFLPADKEKEAKRVGSERGITFASFDAKPKSWAERKKAAREARSAGGEKENE</sequence>
<accession>A0A6G1JV25</accession>
<gene>
    <name evidence="2" type="ORF">K504DRAFT_169119</name>
</gene>
<protein>
    <submittedName>
        <fullName evidence="2">Uncharacterized protein</fullName>
    </submittedName>
</protein>
<reference evidence="2" key="1">
    <citation type="journal article" date="2020" name="Stud. Mycol.">
        <title>101 Dothideomycetes genomes: a test case for predicting lifestyles and emergence of pathogens.</title>
        <authorList>
            <person name="Haridas S."/>
            <person name="Albert R."/>
            <person name="Binder M."/>
            <person name="Bloem J."/>
            <person name="Labutti K."/>
            <person name="Salamov A."/>
            <person name="Andreopoulos B."/>
            <person name="Baker S."/>
            <person name="Barry K."/>
            <person name="Bills G."/>
            <person name="Bluhm B."/>
            <person name="Cannon C."/>
            <person name="Castanera R."/>
            <person name="Culley D."/>
            <person name="Daum C."/>
            <person name="Ezra D."/>
            <person name="Gonzalez J."/>
            <person name="Henrissat B."/>
            <person name="Kuo A."/>
            <person name="Liang C."/>
            <person name="Lipzen A."/>
            <person name="Lutzoni F."/>
            <person name="Magnuson J."/>
            <person name="Mondo S."/>
            <person name="Nolan M."/>
            <person name="Ohm R."/>
            <person name="Pangilinan J."/>
            <person name="Park H.-J."/>
            <person name="Ramirez L."/>
            <person name="Alfaro M."/>
            <person name="Sun H."/>
            <person name="Tritt A."/>
            <person name="Yoshinaga Y."/>
            <person name="Zwiers L.-H."/>
            <person name="Turgeon B."/>
            <person name="Goodwin S."/>
            <person name="Spatafora J."/>
            <person name="Crous P."/>
            <person name="Grigoriev I."/>
        </authorList>
    </citation>
    <scope>NUCLEOTIDE SEQUENCE</scope>
    <source>
        <strain evidence="2">CBS 279.74</strain>
    </source>
</reference>
<evidence type="ECO:0000313" key="3">
    <source>
        <dbReference type="Proteomes" id="UP000799428"/>
    </source>
</evidence>
<feature type="region of interest" description="Disordered" evidence="1">
    <location>
        <begin position="399"/>
        <end position="426"/>
    </location>
</feature>